<dbReference type="CDD" id="cd20273">
    <property type="entry name" value="Complex1_LYR_unchar"/>
    <property type="match status" value="1"/>
</dbReference>
<dbReference type="EMBL" id="MCFD01000007">
    <property type="protein sequence ID" value="ORX69508.1"/>
    <property type="molecule type" value="Genomic_DNA"/>
</dbReference>
<evidence type="ECO:0000313" key="2">
    <source>
        <dbReference type="EMBL" id="ORX69508.1"/>
    </source>
</evidence>
<dbReference type="Proteomes" id="UP000193922">
    <property type="component" value="Unassembled WGS sequence"/>
</dbReference>
<feature type="domain" description="LYR motif-containing protein Cup1-like N-terminal" evidence="1">
    <location>
        <begin position="71"/>
        <end position="155"/>
    </location>
</feature>
<evidence type="ECO:0000313" key="3">
    <source>
        <dbReference type="Proteomes" id="UP000193922"/>
    </source>
</evidence>
<dbReference type="RefSeq" id="XP_040743196.1">
    <property type="nucleotide sequence ID" value="XM_040883674.1"/>
</dbReference>
<dbReference type="InterPro" id="IPR046896">
    <property type="entry name" value="Cup1-like_N"/>
</dbReference>
<dbReference type="GeneID" id="63800322"/>
<organism evidence="2 3">
    <name type="scientific">Linderina pennispora</name>
    <dbReference type="NCBI Taxonomy" id="61395"/>
    <lineage>
        <taxon>Eukaryota</taxon>
        <taxon>Fungi</taxon>
        <taxon>Fungi incertae sedis</taxon>
        <taxon>Zoopagomycota</taxon>
        <taxon>Kickxellomycotina</taxon>
        <taxon>Kickxellomycetes</taxon>
        <taxon>Kickxellales</taxon>
        <taxon>Kickxellaceae</taxon>
        <taxon>Linderina</taxon>
    </lineage>
</organism>
<proteinExistence type="predicted"/>
<gene>
    <name evidence="2" type="ORF">DL89DRAFT_162182</name>
</gene>
<comment type="caution">
    <text evidence="2">The sequence shown here is derived from an EMBL/GenBank/DDBJ whole genome shotgun (WGS) entry which is preliminary data.</text>
</comment>
<sequence length="347" mass="39929">MEGSQVALTEFWGCGDGMLRADEGLKPVSTTSAYQVHTSPRHSFSFAQYTMEFLLAARRSPMPTREMVVPVYRGILKEARKFFDLPTRTFIKTFAQEKFRSNSRDKLPMRAHKKLRKARSALRLLERANTHRYADAVSLLEFGYGRKGPLRIDLMRAMAGVGKREQVFGSLSNVKKYRPAFYAIASEQLGDKLEVNVNVLKSRNKLNVAKMQDKRWEEVKWKVVPPVDRETLEMVEEFAKTGVVDSTKGLSAKEKEVLRQWEQRWVKVPHKRQVQRFYRELLTRMPAMEITETEVLNPTKYRKDIVRRNASDTTPDMIPKAAYSFIRSPLAGKKKPSLANLIDLAGL</sequence>
<evidence type="ECO:0000259" key="1">
    <source>
        <dbReference type="Pfam" id="PF20263"/>
    </source>
</evidence>
<protein>
    <recommendedName>
        <fullName evidence="1">LYR motif-containing protein Cup1-like N-terminal domain-containing protein</fullName>
    </recommendedName>
</protein>
<accession>A0A1Y1W836</accession>
<reference evidence="2 3" key="1">
    <citation type="submission" date="2016-07" db="EMBL/GenBank/DDBJ databases">
        <title>Pervasive Adenine N6-methylation of Active Genes in Fungi.</title>
        <authorList>
            <consortium name="DOE Joint Genome Institute"/>
            <person name="Mondo S.J."/>
            <person name="Dannebaum R.O."/>
            <person name="Kuo R.C."/>
            <person name="Labutti K."/>
            <person name="Haridas S."/>
            <person name="Kuo A."/>
            <person name="Salamov A."/>
            <person name="Ahrendt S.R."/>
            <person name="Lipzen A."/>
            <person name="Sullivan W."/>
            <person name="Andreopoulos W.B."/>
            <person name="Clum A."/>
            <person name="Lindquist E."/>
            <person name="Daum C."/>
            <person name="Ramamoorthy G.K."/>
            <person name="Gryganskyi A."/>
            <person name="Culley D."/>
            <person name="Magnuson J.K."/>
            <person name="James T.Y."/>
            <person name="O'Malley M.A."/>
            <person name="Stajich J.E."/>
            <person name="Spatafora J.W."/>
            <person name="Visel A."/>
            <person name="Grigoriev I.V."/>
        </authorList>
    </citation>
    <scope>NUCLEOTIDE SEQUENCE [LARGE SCALE GENOMIC DNA]</scope>
    <source>
        <strain evidence="2 3">ATCC 12442</strain>
    </source>
</reference>
<keyword evidence="3" id="KW-1185">Reference proteome</keyword>
<name>A0A1Y1W836_9FUNG</name>
<dbReference type="AlphaFoldDB" id="A0A1Y1W836"/>
<dbReference type="Pfam" id="PF20263">
    <property type="entry name" value="LYRM2-like"/>
    <property type="match status" value="1"/>
</dbReference>
<dbReference type="OrthoDB" id="5521299at2759"/>